<feature type="transmembrane region" description="Helical" evidence="6">
    <location>
        <begin position="125"/>
        <end position="146"/>
    </location>
</feature>
<feature type="transmembrane region" description="Helical" evidence="6">
    <location>
        <begin position="325"/>
        <end position="350"/>
    </location>
</feature>
<dbReference type="PANTHER" id="PTHR43791">
    <property type="entry name" value="PERMEASE-RELATED"/>
    <property type="match status" value="1"/>
</dbReference>
<feature type="transmembrane region" description="Helical" evidence="6">
    <location>
        <begin position="57"/>
        <end position="81"/>
    </location>
</feature>
<dbReference type="GO" id="GO:0016020">
    <property type="term" value="C:membrane"/>
    <property type="evidence" value="ECO:0007669"/>
    <property type="project" value="UniProtKB-SubCell"/>
</dbReference>
<feature type="transmembrane region" description="Helical" evidence="6">
    <location>
        <begin position="184"/>
        <end position="205"/>
    </location>
</feature>
<feature type="transmembrane region" description="Helical" evidence="6">
    <location>
        <begin position="217"/>
        <end position="239"/>
    </location>
</feature>
<name>A0AA35LT97_9HYPO</name>
<evidence type="ECO:0000256" key="2">
    <source>
        <dbReference type="ARBA" id="ARBA00022448"/>
    </source>
</evidence>
<keyword evidence="4 6" id="KW-1133">Transmembrane helix</keyword>
<sequence length="496" mass="54145">MVATPRNSDAGSQLKPDESRLEHGLVEAASKSPDGAPNTLLTAAEQRKLIRRIDWRLINITGWLYAISLIDRTNLSAAAVAGMKVDLDMTVGFRYSLVALVFFISYIVFQLPATVFCRKMGPKSFLSTIVLLWGGVMIAFGFVPSWVTLIPLRLLLGVFEGGLFPGAAYLISTWYVRSELQKRFSFFYVNGCLAVALGGILAYGISTLDGAAGLTGWRWIFIIEGVITCALGIGSYFMLIDFPDQMLKSEKLSKFISREECAFIVNRINADRGDSQPEPWNFKKWILTGTDWKIWSYAVMFAFTGIVNYSMSFFLPIILREGMGFSVAAAQCLVAPPYVFGAIYMCIVGWFGDKYGSRGPTVLFNAVVALVGLPVMGFASNNAARYFGVFLVAAGGQTQVPALLAYQAVNITGQWKRAFCSASLVAFGGIGGIGGTLVFRSQDAPGYAPGMIACMACCVGIIVLVVINSWDSLRQNRRADRDGTLIENTAGFRYTL</sequence>
<keyword evidence="5 6" id="KW-0472">Membrane</keyword>
<dbReference type="FunFam" id="1.20.1250.20:FF:000018">
    <property type="entry name" value="MFS transporter permease"/>
    <property type="match status" value="1"/>
</dbReference>
<dbReference type="InterPro" id="IPR036259">
    <property type="entry name" value="MFS_trans_sf"/>
</dbReference>
<reference evidence="8" key="1">
    <citation type="submission" date="2023-01" db="EMBL/GenBank/DDBJ databases">
        <authorList>
            <person name="Piombo E."/>
        </authorList>
    </citation>
    <scope>NUCLEOTIDE SEQUENCE</scope>
</reference>
<dbReference type="InterPro" id="IPR020846">
    <property type="entry name" value="MFS_dom"/>
</dbReference>
<feature type="transmembrane region" description="Helical" evidence="6">
    <location>
        <begin position="152"/>
        <end position="172"/>
    </location>
</feature>
<dbReference type="InterPro" id="IPR011701">
    <property type="entry name" value="MFS"/>
</dbReference>
<keyword evidence="2" id="KW-0813">Transport</keyword>
<feature type="transmembrane region" description="Helical" evidence="6">
    <location>
        <begin position="418"/>
        <end position="440"/>
    </location>
</feature>
<protein>
    <recommendedName>
        <fullName evidence="7">Major facilitator superfamily (MFS) profile domain-containing protein</fullName>
    </recommendedName>
</protein>
<feature type="transmembrane region" description="Helical" evidence="6">
    <location>
        <begin position="93"/>
        <end position="113"/>
    </location>
</feature>
<feature type="transmembrane region" description="Helical" evidence="6">
    <location>
        <begin position="294"/>
        <end position="319"/>
    </location>
</feature>
<comment type="caution">
    <text evidence="8">The sequence shown here is derived from an EMBL/GenBank/DDBJ whole genome shotgun (WGS) entry which is preliminary data.</text>
</comment>
<gene>
    <name evidence="8" type="ORF">CCHLO57077_00018954</name>
</gene>
<keyword evidence="3 6" id="KW-0812">Transmembrane</keyword>
<feature type="transmembrane region" description="Helical" evidence="6">
    <location>
        <begin position="446"/>
        <end position="467"/>
    </location>
</feature>
<dbReference type="AlphaFoldDB" id="A0AA35LT97"/>
<dbReference type="EMBL" id="CABFNP030000634">
    <property type="protein sequence ID" value="CAI6068796.1"/>
    <property type="molecule type" value="Genomic_DNA"/>
</dbReference>
<dbReference type="SUPFAM" id="SSF103473">
    <property type="entry name" value="MFS general substrate transporter"/>
    <property type="match status" value="1"/>
</dbReference>
<dbReference type="PANTHER" id="PTHR43791:SF47">
    <property type="entry name" value="MAJOR FACILITATOR SUPERFAMILY (MFS) PROFILE DOMAIN-CONTAINING PROTEIN-RELATED"/>
    <property type="match status" value="1"/>
</dbReference>
<dbReference type="FunFam" id="1.20.1250.20:FF:000013">
    <property type="entry name" value="MFS general substrate transporter"/>
    <property type="match status" value="1"/>
</dbReference>
<dbReference type="Gene3D" id="1.20.1250.20">
    <property type="entry name" value="MFS general substrate transporter like domains"/>
    <property type="match status" value="2"/>
</dbReference>
<evidence type="ECO:0000313" key="9">
    <source>
        <dbReference type="Proteomes" id="UP001160390"/>
    </source>
</evidence>
<dbReference type="Proteomes" id="UP001160390">
    <property type="component" value="Unassembled WGS sequence"/>
</dbReference>
<evidence type="ECO:0000256" key="6">
    <source>
        <dbReference type="SAM" id="Phobius"/>
    </source>
</evidence>
<evidence type="ECO:0000256" key="4">
    <source>
        <dbReference type="ARBA" id="ARBA00022989"/>
    </source>
</evidence>
<evidence type="ECO:0000256" key="1">
    <source>
        <dbReference type="ARBA" id="ARBA00004141"/>
    </source>
</evidence>
<dbReference type="Pfam" id="PF07690">
    <property type="entry name" value="MFS_1"/>
    <property type="match status" value="1"/>
</dbReference>
<evidence type="ECO:0000256" key="3">
    <source>
        <dbReference type="ARBA" id="ARBA00022692"/>
    </source>
</evidence>
<feature type="domain" description="Major facilitator superfamily (MFS) profile" evidence="7">
    <location>
        <begin position="57"/>
        <end position="472"/>
    </location>
</feature>
<dbReference type="GO" id="GO:0022857">
    <property type="term" value="F:transmembrane transporter activity"/>
    <property type="evidence" value="ECO:0007669"/>
    <property type="project" value="InterPro"/>
</dbReference>
<comment type="subcellular location">
    <subcellularLocation>
        <location evidence="1">Membrane</location>
        <topology evidence="1">Multi-pass membrane protein</topology>
    </subcellularLocation>
</comment>
<organism evidence="8 9">
    <name type="scientific">Clonostachys chloroleuca</name>
    <dbReference type="NCBI Taxonomy" id="1926264"/>
    <lineage>
        <taxon>Eukaryota</taxon>
        <taxon>Fungi</taxon>
        <taxon>Dikarya</taxon>
        <taxon>Ascomycota</taxon>
        <taxon>Pezizomycotina</taxon>
        <taxon>Sordariomycetes</taxon>
        <taxon>Hypocreomycetidae</taxon>
        <taxon>Hypocreales</taxon>
        <taxon>Bionectriaceae</taxon>
        <taxon>Clonostachys</taxon>
    </lineage>
</organism>
<evidence type="ECO:0000256" key="5">
    <source>
        <dbReference type="ARBA" id="ARBA00023136"/>
    </source>
</evidence>
<evidence type="ECO:0000313" key="8">
    <source>
        <dbReference type="EMBL" id="CAI6068796.1"/>
    </source>
</evidence>
<evidence type="ECO:0000259" key="7">
    <source>
        <dbReference type="PROSITE" id="PS50850"/>
    </source>
</evidence>
<accession>A0AA35LT97</accession>
<proteinExistence type="predicted"/>
<feature type="transmembrane region" description="Helical" evidence="6">
    <location>
        <begin position="386"/>
        <end position="406"/>
    </location>
</feature>
<keyword evidence="9" id="KW-1185">Reference proteome</keyword>
<feature type="transmembrane region" description="Helical" evidence="6">
    <location>
        <begin position="362"/>
        <end position="380"/>
    </location>
</feature>
<dbReference type="PROSITE" id="PS50850">
    <property type="entry name" value="MFS"/>
    <property type="match status" value="1"/>
</dbReference>